<proteinExistence type="predicted"/>
<keyword evidence="2" id="KW-1185">Reference proteome</keyword>
<reference evidence="1 2" key="1">
    <citation type="journal article" date="2015" name="Genome Announc.">
        <title>Closed Genome Sequence of Octadecabacter temperatus SB1, the First Mesophilic Species of the Genus Octadecabacter.</title>
        <authorList>
            <person name="Voget S."/>
            <person name="Billerbeck S."/>
            <person name="Simon M."/>
            <person name="Daniel R."/>
        </authorList>
    </citation>
    <scope>NUCLEOTIDE SEQUENCE [LARGE SCALE GENOMIC DNA]</scope>
    <source>
        <strain evidence="1 2">SB1</strain>
    </source>
</reference>
<accession>A0A0K0Y7E3</accession>
<evidence type="ECO:0000313" key="1">
    <source>
        <dbReference type="EMBL" id="AKS46889.1"/>
    </source>
</evidence>
<dbReference type="OrthoDB" id="8223189at2"/>
<dbReference type="AlphaFoldDB" id="A0A0K0Y7E3"/>
<dbReference type="KEGG" id="otm:OSB_23530"/>
<dbReference type="InterPro" id="IPR010838">
    <property type="entry name" value="DUF1444"/>
</dbReference>
<gene>
    <name evidence="1" type="ORF">OSB_23530</name>
</gene>
<evidence type="ECO:0000313" key="2">
    <source>
        <dbReference type="Proteomes" id="UP000067444"/>
    </source>
</evidence>
<dbReference type="EMBL" id="CP012160">
    <property type="protein sequence ID" value="AKS46889.1"/>
    <property type="molecule type" value="Genomic_DNA"/>
</dbReference>
<sequence length="276" mass="30681">MRTILFAFFIALSSAAQADIPKPITIEDTLDLMLERLLSDFPDARIDRANRNIVLDPSGDAVFNPDNIHSVLRNIDSGADREAELNGFIAAMIEANNAAAIEGVSPLDALYPVVRHESFTQDNRSMGLYAEPFVGDMVKVYAIDYPTYVAYVTKDHFDDGLTIDALHATAAQNLSRKIDEMEFQQHGDIFLVVSDGFYESSLVVDEAIWASFAEQLGDNIVMSVPARDLLMFTPMAATEAIVLMQDYRDEIIADGAHPLSELSYIWMDGAWSIFDR</sequence>
<protein>
    <submittedName>
        <fullName evidence="1">Uncharacterized protein</fullName>
    </submittedName>
</protein>
<organism evidence="1 2">
    <name type="scientific">Octadecabacter temperatus</name>
    <dbReference type="NCBI Taxonomy" id="1458307"/>
    <lineage>
        <taxon>Bacteria</taxon>
        <taxon>Pseudomonadati</taxon>
        <taxon>Pseudomonadota</taxon>
        <taxon>Alphaproteobacteria</taxon>
        <taxon>Rhodobacterales</taxon>
        <taxon>Roseobacteraceae</taxon>
        <taxon>Octadecabacter</taxon>
    </lineage>
</organism>
<dbReference type="STRING" id="1458307.OSB_23530"/>
<dbReference type="Pfam" id="PF07285">
    <property type="entry name" value="DUF1444"/>
    <property type="match status" value="1"/>
</dbReference>
<dbReference type="Proteomes" id="UP000067444">
    <property type="component" value="Chromosome"/>
</dbReference>
<name>A0A0K0Y7E3_9RHOB</name>
<dbReference type="RefSeq" id="WP_049835155.1">
    <property type="nucleotide sequence ID" value="NZ_CP012160.1"/>
</dbReference>